<dbReference type="Proteomes" id="UP000179024">
    <property type="component" value="Unassembled WGS sequence"/>
</dbReference>
<dbReference type="PROSITE" id="PS51371">
    <property type="entry name" value="CBS"/>
    <property type="match status" value="3"/>
</dbReference>
<dbReference type="SMART" id="SM00116">
    <property type="entry name" value="CBS"/>
    <property type="match status" value="3"/>
</dbReference>
<evidence type="ECO:0000313" key="5">
    <source>
        <dbReference type="Proteomes" id="UP000179024"/>
    </source>
</evidence>
<feature type="domain" description="CBS" evidence="3">
    <location>
        <begin position="64"/>
        <end position="122"/>
    </location>
</feature>
<protein>
    <recommendedName>
        <fullName evidence="3">CBS domain-containing protein</fullName>
    </recommendedName>
</protein>
<feature type="domain" description="CBS" evidence="3">
    <location>
        <begin position="209"/>
        <end position="268"/>
    </location>
</feature>
<comment type="caution">
    <text evidence="4">The sequence shown here is derived from an EMBL/GenBank/DDBJ whole genome shotgun (WGS) entry which is preliminary data.</text>
</comment>
<dbReference type="InterPro" id="IPR000644">
    <property type="entry name" value="CBS_dom"/>
</dbReference>
<evidence type="ECO:0000259" key="3">
    <source>
        <dbReference type="PROSITE" id="PS51371"/>
    </source>
</evidence>
<dbReference type="InterPro" id="IPR051462">
    <property type="entry name" value="CBS_domain-containing"/>
</dbReference>
<gene>
    <name evidence="4" type="ORF">A3F34_00985</name>
</gene>
<dbReference type="EMBL" id="MGAE01000020">
    <property type="protein sequence ID" value="OGK39381.1"/>
    <property type="molecule type" value="Genomic_DNA"/>
</dbReference>
<organism evidence="4 5">
    <name type="scientific">Candidatus Roizmanbacteria bacterium RIFCSPHIGHO2_12_FULL_44_10</name>
    <dbReference type="NCBI Taxonomy" id="1802054"/>
    <lineage>
        <taxon>Bacteria</taxon>
        <taxon>Candidatus Roizmaniibacteriota</taxon>
    </lineage>
</organism>
<evidence type="ECO:0000313" key="4">
    <source>
        <dbReference type="EMBL" id="OGK39381.1"/>
    </source>
</evidence>
<sequence length="356" mass="40424">MTVRDLVKTDNIIRISSDDSLTSALALLSSSHDAAFVFEKEEFLGVINPYYSLIKTSYPANTSIKHALVKPPRVRAGDRLEEAARLMMESKIHYLPVFDNQKFLGIITSRRILNNIQNEKRFQGSIGSFLGKQSLVTVRENDPISKAMALFKEHRISKLVVISPTKTLIGILAYYDIITYVSSPRERQNYNSRQGERDSFMEKPVRNFFQRNVLTLTEKNSPQEAIKLILDKQIGSVIIIEPKRKPVGIITTKDILKAFAGKPVLAPLEVYTRNLSQAGVQIVNTFSQRLGSLLNTRRGVSKAKITITEKKQGNVFEAVLAIFQKGKQIQVVRLETKDLNKLLKDVKRRWKRLLAR</sequence>
<dbReference type="Pfam" id="PF00571">
    <property type="entry name" value="CBS"/>
    <property type="match status" value="3"/>
</dbReference>
<dbReference type="PANTHER" id="PTHR48108:SF26">
    <property type="entry name" value="CBS DOMAIN-CONTAINING PROTEIN DDB_G0289609"/>
    <property type="match status" value="1"/>
</dbReference>
<accession>A0A1F7I7N5</accession>
<proteinExistence type="predicted"/>
<dbReference type="Gene3D" id="3.10.580.10">
    <property type="entry name" value="CBS-domain"/>
    <property type="match status" value="2"/>
</dbReference>
<dbReference type="PANTHER" id="PTHR48108">
    <property type="entry name" value="CBS DOMAIN-CONTAINING PROTEIN CBSX2, CHLOROPLASTIC"/>
    <property type="match status" value="1"/>
</dbReference>
<evidence type="ECO:0000256" key="1">
    <source>
        <dbReference type="ARBA" id="ARBA00022737"/>
    </source>
</evidence>
<feature type="domain" description="CBS" evidence="3">
    <location>
        <begin position="130"/>
        <end position="187"/>
    </location>
</feature>
<dbReference type="InterPro" id="IPR046342">
    <property type="entry name" value="CBS_dom_sf"/>
</dbReference>
<keyword evidence="1" id="KW-0677">Repeat</keyword>
<dbReference type="AlphaFoldDB" id="A0A1F7I7N5"/>
<name>A0A1F7I7N5_9BACT</name>
<keyword evidence="2" id="KW-0129">CBS domain</keyword>
<reference evidence="4 5" key="1">
    <citation type="journal article" date="2016" name="Nat. Commun.">
        <title>Thousands of microbial genomes shed light on interconnected biogeochemical processes in an aquifer system.</title>
        <authorList>
            <person name="Anantharaman K."/>
            <person name="Brown C.T."/>
            <person name="Hug L.A."/>
            <person name="Sharon I."/>
            <person name="Castelle C.J."/>
            <person name="Probst A.J."/>
            <person name="Thomas B.C."/>
            <person name="Singh A."/>
            <person name="Wilkins M.J."/>
            <person name="Karaoz U."/>
            <person name="Brodie E.L."/>
            <person name="Williams K.H."/>
            <person name="Hubbard S.S."/>
            <person name="Banfield J.F."/>
        </authorList>
    </citation>
    <scope>NUCLEOTIDE SEQUENCE [LARGE SCALE GENOMIC DNA]</scope>
</reference>
<evidence type="ECO:0000256" key="2">
    <source>
        <dbReference type="PROSITE-ProRule" id="PRU00703"/>
    </source>
</evidence>
<dbReference type="CDD" id="cd02205">
    <property type="entry name" value="CBS_pair_SF"/>
    <property type="match status" value="1"/>
</dbReference>
<dbReference type="SUPFAM" id="SSF54631">
    <property type="entry name" value="CBS-domain pair"/>
    <property type="match status" value="2"/>
</dbReference>